<dbReference type="EMBL" id="BLAL01000242">
    <property type="protein sequence ID" value="GES95545.1"/>
    <property type="molecule type" value="Genomic_DNA"/>
</dbReference>
<dbReference type="AlphaFoldDB" id="A0A2Z6RAC8"/>
<evidence type="ECO:0000313" key="3">
    <source>
        <dbReference type="Proteomes" id="UP000247702"/>
    </source>
</evidence>
<reference evidence="2" key="2">
    <citation type="submission" date="2019-10" db="EMBL/GenBank/DDBJ databases">
        <title>Conservation and host-specific expression of non-tandemly repeated heterogenous ribosome RNA gene in arbuscular mycorrhizal fungi.</title>
        <authorList>
            <person name="Maeda T."/>
            <person name="Kobayashi Y."/>
            <person name="Nakagawa T."/>
            <person name="Ezawa T."/>
            <person name="Yamaguchi K."/>
            <person name="Bino T."/>
            <person name="Nishimoto Y."/>
            <person name="Shigenobu S."/>
            <person name="Kawaguchi M."/>
        </authorList>
    </citation>
    <scope>NUCLEOTIDE SEQUENCE</scope>
    <source>
        <strain evidence="2">HR1</strain>
    </source>
</reference>
<evidence type="ECO:0000313" key="2">
    <source>
        <dbReference type="EMBL" id="GES95545.1"/>
    </source>
</evidence>
<reference evidence="1 3" key="1">
    <citation type="submission" date="2017-11" db="EMBL/GenBank/DDBJ databases">
        <title>The genome of Rhizophagus clarus HR1 reveals common genetic basis of auxotrophy among arbuscular mycorrhizal fungi.</title>
        <authorList>
            <person name="Kobayashi Y."/>
        </authorList>
    </citation>
    <scope>NUCLEOTIDE SEQUENCE [LARGE SCALE GENOMIC DNA]</scope>
    <source>
        <strain evidence="1 3">HR1</strain>
    </source>
</reference>
<comment type="caution">
    <text evidence="1">The sequence shown here is derived from an EMBL/GenBank/DDBJ whole genome shotgun (WGS) entry which is preliminary data.</text>
</comment>
<dbReference type="Proteomes" id="UP000247702">
    <property type="component" value="Unassembled WGS sequence"/>
</dbReference>
<sequence>MDGTNLKPNIYNIFTTFFDNIEVTRFYNIKKQDRSLSIVYSPQHNSILFEKVQHLIDEDNILLQHYHVDMSQLTSTSTYITICDNTLCTANTVNHSSMGVCAFTANPKHIVLLYRLLNLSKKMLNIEK</sequence>
<protein>
    <submittedName>
        <fullName evidence="1">Uncharacterized protein</fullName>
    </submittedName>
</protein>
<proteinExistence type="predicted"/>
<accession>A0A2Z6RAC8</accession>
<gene>
    <name evidence="2" type="ORF">RCL2_002220700</name>
    <name evidence="1" type="ORF">RclHR1_34050002</name>
</gene>
<dbReference type="EMBL" id="BEXD01002675">
    <property type="protein sequence ID" value="GBB99083.1"/>
    <property type="molecule type" value="Genomic_DNA"/>
</dbReference>
<name>A0A2Z6RAC8_9GLOM</name>
<evidence type="ECO:0000313" key="1">
    <source>
        <dbReference type="EMBL" id="GBB99083.1"/>
    </source>
</evidence>
<organism evidence="1 3">
    <name type="scientific">Rhizophagus clarus</name>
    <dbReference type="NCBI Taxonomy" id="94130"/>
    <lineage>
        <taxon>Eukaryota</taxon>
        <taxon>Fungi</taxon>
        <taxon>Fungi incertae sedis</taxon>
        <taxon>Mucoromycota</taxon>
        <taxon>Glomeromycotina</taxon>
        <taxon>Glomeromycetes</taxon>
        <taxon>Glomerales</taxon>
        <taxon>Glomeraceae</taxon>
        <taxon>Rhizophagus</taxon>
    </lineage>
</organism>
<dbReference type="Proteomes" id="UP000615446">
    <property type="component" value="Unassembled WGS sequence"/>
</dbReference>
<keyword evidence="3" id="KW-1185">Reference proteome</keyword>
<dbReference type="STRING" id="94130.A0A2Z6RAC8"/>